<feature type="domain" description="DUF2090" evidence="7">
    <location>
        <begin position="325"/>
        <end position="634"/>
    </location>
</feature>
<proteinExistence type="inferred from homology"/>
<dbReference type="SUPFAM" id="SSF53613">
    <property type="entry name" value="Ribokinase-like"/>
    <property type="match status" value="1"/>
</dbReference>
<dbReference type="Proteomes" id="UP000321822">
    <property type="component" value="Unassembled WGS sequence"/>
</dbReference>
<comment type="similarity">
    <text evidence="1">Belongs to the carbohydrate kinase PfkB family.</text>
</comment>
<comment type="caution">
    <text evidence="8">The sequence shown here is derived from an EMBL/GenBank/DDBJ whole genome shotgun (WGS) entry which is preliminary data.</text>
</comment>
<sequence length="636" mass="70435">MSKHKFEVICLGRAAVDLYGEQIGSRLEDTSSFTKSLGGSSGNIAFGTARLGLKSSMLTRVGDEHMGRFVREELERVGCDVSHVVTDPKRLTGLVLLSIKNNDSFPLLFYRNDCADMAVDSNDFDADYIASSKSLLINGTHFSTEQTNATSLKAIEYARAAGTKVILDIDYRPVLWGLTGIGEGENRFVSNESVTQHLLSILPLCDLIVGTEEEIHIAAGSTDTIECLRKIRSISSAEIVVKRGALGCSVFDGVIPDSLDGGFTSYGVTVDVLNVLGAGDAFLSGFLRGWLRDESYDKCCSYANACGALVVSRHACAPAIPSEEELDNYLQRQQSITRPDLDTELNHLHRVTTRTPANWGELCILAFDHRKQFYDMACQLNADPARIGKLKQLLVKAAIAGSQSEGFNYQAGVLIDDTYGQDALNQVTGTNWWIARPVEQPSSRPLELEGGRSIGSRLKSWPKEHIVKCLVFFHPEDEINLRLTQERQIVELYRACCISGHELLLEIIPPADMKQDDNTVFLAMQRFYNLGVQPDWWKLPAPTVNAWQGISDLIKQRSPHCRGVIILGLDAPLSELEKTFRTSANFDICKGFAVGRSIFSAPSKAWLKGDIDDDVFVTQVKNNYLRLVNAWRNRKT</sequence>
<dbReference type="Gene3D" id="3.40.1190.20">
    <property type="match status" value="1"/>
</dbReference>
<dbReference type="InterPro" id="IPR029056">
    <property type="entry name" value="Ribokinase-like"/>
</dbReference>
<name>A0A5C6Q6A8_9GAMM</name>
<evidence type="ECO:0000313" key="8">
    <source>
        <dbReference type="EMBL" id="TWX64342.1"/>
    </source>
</evidence>
<dbReference type="Gene3D" id="2.20.150.10">
    <property type="entry name" value="putative 5-dehydro-2- deoxygluconokinase"/>
    <property type="match status" value="1"/>
</dbReference>
<accession>A0A5C6Q6A8</accession>
<dbReference type="PANTHER" id="PTHR43085">
    <property type="entry name" value="HEXOKINASE FAMILY MEMBER"/>
    <property type="match status" value="1"/>
</dbReference>
<evidence type="ECO:0000256" key="3">
    <source>
        <dbReference type="ARBA" id="ARBA00022741"/>
    </source>
</evidence>
<dbReference type="Pfam" id="PF09863">
    <property type="entry name" value="DUF2090"/>
    <property type="match status" value="1"/>
</dbReference>
<evidence type="ECO:0000259" key="7">
    <source>
        <dbReference type="Pfam" id="PF09863"/>
    </source>
</evidence>
<feature type="domain" description="Carbohydrate kinase PfkB" evidence="6">
    <location>
        <begin position="7"/>
        <end position="321"/>
    </location>
</feature>
<evidence type="ECO:0000256" key="1">
    <source>
        <dbReference type="ARBA" id="ARBA00010688"/>
    </source>
</evidence>
<dbReference type="AlphaFoldDB" id="A0A5C6Q6A8"/>
<evidence type="ECO:0000256" key="5">
    <source>
        <dbReference type="ARBA" id="ARBA00022840"/>
    </source>
</evidence>
<dbReference type="PANTHER" id="PTHR43085:SF49">
    <property type="entry name" value="5-DEHYDRO-2-DEOXYGLUCONOKINASE"/>
    <property type="match status" value="1"/>
</dbReference>
<dbReference type="InterPro" id="IPR050306">
    <property type="entry name" value="PfkB_Carbo_kinase"/>
</dbReference>
<evidence type="ECO:0000256" key="4">
    <source>
        <dbReference type="ARBA" id="ARBA00022777"/>
    </source>
</evidence>
<keyword evidence="3" id="KW-0547">Nucleotide-binding</keyword>
<dbReference type="OrthoDB" id="9779730at2"/>
<gene>
    <name evidence="8" type="primary">iolC</name>
    <name evidence="8" type="ORF">ESZ36_20430</name>
</gene>
<dbReference type="InterPro" id="IPR018659">
    <property type="entry name" value="DUF2090"/>
</dbReference>
<evidence type="ECO:0000313" key="9">
    <source>
        <dbReference type="Proteomes" id="UP000321822"/>
    </source>
</evidence>
<protein>
    <submittedName>
        <fullName evidence="8">5-dehydro-2-deoxygluconokinase</fullName>
        <ecNumber evidence="8">2.7.1.92</ecNumber>
    </submittedName>
</protein>
<dbReference type="PROSITE" id="PS00584">
    <property type="entry name" value="PFKB_KINASES_2"/>
    <property type="match status" value="1"/>
</dbReference>
<keyword evidence="5" id="KW-0067">ATP-binding</keyword>
<dbReference type="Gene3D" id="3.20.20.70">
    <property type="entry name" value="Aldolase class I"/>
    <property type="match status" value="1"/>
</dbReference>
<dbReference type="RefSeq" id="WP_146791303.1">
    <property type="nucleotide sequence ID" value="NZ_VOLT01000014.1"/>
</dbReference>
<dbReference type="EC" id="2.7.1.92" evidence="8"/>
<dbReference type="InterPro" id="IPR011611">
    <property type="entry name" value="PfkB_dom"/>
</dbReference>
<organism evidence="8 9">
    <name type="scientific">Colwellia demingiae</name>
    <dbReference type="NCBI Taxonomy" id="89401"/>
    <lineage>
        <taxon>Bacteria</taxon>
        <taxon>Pseudomonadati</taxon>
        <taxon>Pseudomonadota</taxon>
        <taxon>Gammaproteobacteria</taxon>
        <taxon>Alteromonadales</taxon>
        <taxon>Colwelliaceae</taxon>
        <taxon>Colwellia</taxon>
    </lineage>
</organism>
<keyword evidence="4 8" id="KW-0418">Kinase</keyword>
<dbReference type="NCBIfam" id="TIGR04382">
    <property type="entry name" value="myo_inos_iolC_N"/>
    <property type="match status" value="1"/>
</dbReference>
<dbReference type="InterPro" id="IPR002173">
    <property type="entry name" value="Carboh/pur_kinase_PfkB_CS"/>
</dbReference>
<evidence type="ECO:0000256" key="2">
    <source>
        <dbReference type="ARBA" id="ARBA00022679"/>
    </source>
</evidence>
<reference evidence="8 9" key="1">
    <citation type="submission" date="2019-07" db="EMBL/GenBank/DDBJ databases">
        <title>Genomes of sea-ice associated Colwellia species.</title>
        <authorList>
            <person name="Bowman J.P."/>
        </authorList>
    </citation>
    <scope>NUCLEOTIDE SEQUENCE [LARGE SCALE GENOMIC DNA]</scope>
    <source>
        <strain evidence="8 9">ACAM 459</strain>
    </source>
</reference>
<keyword evidence="9" id="KW-1185">Reference proteome</keyword>
<dbReference type="InterPro" id="IPR013785">
    <property type="entry name" value="Aldolase_TIM"/>
</dbReference>
<evidence type="ECO:0000259" key="6">
    <source>
        <dbReference type="Pfam" id="PF00294"/>
    </source>
</evidence>
<keyword evidence="2 8" id="KW-0808">Transferase</keyword>
<dbReference type="EMBL" id="VOLT01000014">
    <property type="protein sequence ID" value="TWX64342.1"/>
    <property type="molecule type" value="Genomic_DNA"/>
</dbReference>
<dbReference type="Pfam" id="PF00294">
    <property type="entry name" value="PfkB"/>
    <property type="match status" value="1"/>
</dbReference>
<dbReference type="GO" id="GO:0005524">
    <property type="term" value="F:ATP binding"/>
    <property type="evidence" value="ECO:0007669"/>
    <property type="project" value="UniProtKB-KW"/>
</dbReference>
<dbReference type="InterPro" id="IPR023314">
    <property type="entry name" value="Myo_inos_IolC-like_sf"/>
</dbReference>
<dbReference type="InterPro" id="IPR030830">
    <property type="entry name" value="Myo_inos_IolC"/>
</dbReference>
<dbReference type="GO" id="GO:0047590">
    <property type="term" value="F:5-dehydro-2-deoxygluconokinase activity"/>
    <property type="evidence" value="ECO:0007669"/>
    <property type="project" value="UniProtKB-EC"/>
</dbReference>
<dbReference type="CDD" id="cd01166">
    <property type="entry name" value="KdgK"/>
    <property type="match status" value="1"/>
</dbReference>